<evidence type="ECO:0000313" key="4">
    <source>
        <dbReference type="WBParaSite" id="GPLIN_000707100"/>
    </source>
</evidence>
<feature type="chain" id="PRO_5008146973" evidence="2">
    <location>
        <begin position="24"/>
        <end position="102"/>
    </location>
</feature>
<feature type="signal peptide" evidence="2">
    <location>
        <begin position="1"/>
        <end position="23"/>
    </location>
</feature>
<evidence type="ECO:0000313" key="3">
    <source>
        <dbReference type="Proteomes" id="UP000050741"/>
    </source>
</evidence>
<feature type="region of interest" description="Disordered" evidence="1">
    <location>
        <begin position="23"/>
        <end position="48"/>
    </location>
</feature>
<evidence type="ECO:0000256" key="2">
    <source>
        <dbReference type="SAM" id="SignalP"/>
    </source>
</evidence>
<proteinExistence type="predicted"/>
<reference evidence="3" key="1">
    <citation type="submission" date="2014-05" db="EMBL/GenBank/DDBJ databases">
        <title>The genome and life-stage specific transcriptomes of Globodera pallida elucidate key aspects of plant parasitism by a cyst nematode.</title>
        <authorList>
            <person name="Cotton J.A."/>
            <person name="Lilley C.J."/>
            <person name="Jones L.M."/>
            <person name="Kikuchi T."/>
            <person name="Reid A.J."/>
            <person name="Thorpe P."/>
            <person name="Tsai I.J."/>
            <person name="Beasley H."/>
            <person name="Blok V."/>
            <person name="Cock P.J.A."/>
            <person name="Van den Akker S.E."/>
            <person name="Holroyd N."/>
            <person name="Hunt M."/>
            <person name="Mantelin S."/>
            <person name="Naghra H."/>
            <person name="Pain A."/>
            <person name="Palomares-Rius J.E."/>
            <person name="Zarowiecki M."/>
            <person name="Berriman M."/>
            <person name="Jones J.T."/>
            <person name="Urwin P.E."/>
        </authorList>
    </citation>
    <scope>NUCLEOTIDE SEQUENCE [LARGE SCALE GENOMIC DNA]</scope>
    <source>
        <strain evidence="3">Lindley</strain>
    </source>
</reference>
<keyword evidence="3" id="KW-1185">Reference proteome</keyword>
<sequence>MTSRKLFTFAALLLFIKLGNENASSTHVETSISPKSETKSDSNIQEDGGLSAQDLDELIEQAKIMAMNVGLITRTKAHKDKNDEADISKYTHSLYVHIVVVD</sequence>
<organism evidence="3 4">
    <name type="scientific">Globodera pallida</name>
    <name type="common">Potato cyst nematode worm</name>
    <name type="synonym">Heterodera pallida</name>
    <dbReference type="NCBI Taxonomy" id="36090"/>
    <lineage>
        <taxon>Eukaryota</taxon>
        <taxon>Metazoa</taxon>
        <taxon>Ecdysozoa</taxon>
        <taxon>Nematoda</taxon>
        <taxon>Chromadorea</taxon>
        <taxon>Rhabditida</taxon>
        <taxon>Tylenchina</taxon>
        <taxon>Tylenchomorpha</taxon>
        <taxon>Tylenchoidea</taxon>
        <taxon>Heteroderidae</taxon>
        <taxon>Heteroderinae</taxon>
        <taxon>Globodera</taxon>
    </lineage>
</organism>
<keyword evidence="2" id="KW-0732">Signal</keyword>
<dbReference type="AlphaFoldDB" id="A0A183C2H7"/>
<protein>
    <submittedName>
        <fullName evidence="4">Secreted protein</fullName>
    </submittedName>
</protein>
<accession>A0A183C2H7</accession>
<feature type="compositionally biased region" description="Polar residues" evidence="1">
    <location>
        <begin position="23"/>
        <end position="45"/>
    </location>
</feature>
<dbReference type="Proteomes" id="UP000050741">
    <property type="component" value="Unassembled WGS sequence"/>
</dbReference>
<evidence type="ECO:0000256" key="1">
    <source>
        <dbReference type="SAM" id="MobiDB-lite"/>
    </source>
</evidence>
<name>A0A183C2H7_GLOPA</name>
<reference evidence="4" key="2">
    <citation type="submission" date="2016-06" db="UniProtKB">
        <authorList>
            <consortium name="WormBaseParasite"/>
        </authorList>
    </citation>
    <scope>IDENTIFICATION</scope>
</reference>
<dbReference type="WBParaSite" id="GPLIN_000707100">
    <property type="protein sequence ID" value="GPLIN_000707100"/>
    <property type="gene ID" value="GPLIN_000707100"/>
</dbReference>